<dbReference type="PANTHER" id="PTHR31390">
    <property type="entry name" value="EXPRESSED PROTEIN"/>
    <property type="match status" value="1"/>
</dbReference>
<name>A0A9Q0CHE9_9POAL</name>
<dbReference type="EMBL" id="JAMQYH010000003">
    <property type="protein sequence ID" value="KAJ1693992.1"/>
    <property type="molecule type" value="Genomic_DNA"/>
</dbReference>
<proteinExistence type="predicted"/>
<feature type="compositionally biased region" description="Basic and acidic residues" evidence="1">
    <location>
        <begin position="1"/>
        <end position="16"/>
    </location>
</feature>
<accession>A0A9Q0CHE9</accession>
<gene>
    <name evidence="2" type="ORF">LUZ63_010690</name>
</gene>
<dbReference type="AlphaFoldDB" id="A0A9Q0CHE9"/>
<dbReference type="InterPro" id="IPR021916">
    <property type="entry name" value="DUF3527"/>
</dbReference>
<evidence type="ECO:0000313" key="3">
    <source>
        <dbReference type="Proteomes" id="UP001151287"/>
    </source>
</evidence>
<evidence type="ECO:0000313" key="2">
    <source>
        <dbReference type="EMBL" id="KAJ1693992.1"/>
    </source>
</evidence>
<dbReference type="Proteomes" id="UP001151287">
    <property type="component" value="Unassembled WGS sequence"/>
</dbReference>
<comment type="caution">
    <text evidence="2">The sequence shown here is derived from an EMBL/GenBank/DDBJ whole genome shotgun (WGS) entry which is preliminary data.</text>
</comment>
<dbReference type="OrthoDB" id="767438at2759"/>
<feature type="compositionally biased region" description="Low complexity" evidence="1">
    <location>
        <begin position="151"/>
        <end position="167"/>
    </location>
</feature>
<dbReference type="Pfam" id="PF12043">
    <property type="entry name" value="DUF3527"/>
    <property type="match status" value="1"/>
</dbReference>
<keyword evidence="3" id="KW-1185">Reference proteome</keyword>
<sequence>MPLETPERCWHDDHTSTRSSEFSGGPVNKERDQTDNQNLHKFSSLHQNSSPEKIGCKIPIILDKELIQPYSFNPDPTFFELIIKGLKNQKDHRIHDLDEILKNNTSKKLVLDWMEGFLKERIQPKIPSKLRTVNMVMRSNERQESQIDAYSSTNSSTSSNPSSSSTNNSSFCASTTGLLHRVWHNGLPHFQFLIDGPDRVFVANPTKMKSEMNLALDYVYIFHEVGYAKKESTTRFLGKMRVSSRYILNSNESNCIETEFVLFGSKEDYDQEMQNPSSSLVKNKGLISKVAEMLKPNLSPLPRYTHKMSKSMLCETSMIEGQISKNKQSGSTSSKIFETFPTNHELATIIIRDSKNNVVKKEPLTGGWGLKFLQKIETAKNSSTRRIINVLVPKGFHGGPAEPNAGPASLRERWSSGACDCGGWDLGCPITVFSNRDASDGLQHGEKHDNGPEDLFIEGVRHDEPAMKLEIVNENVFMVHFQSNLSALQCFSIAVAIIHTQTPDLYPKL</sequence>
<protein>
    <submittedName>
        <fullName evidence="2">Uncharacterized protein</fullName>
    </submittedName>
</protein>
<reference evidence="2" key="1">
    <citation type="journal article" date="2022" name="Cell">
        <title>Repeat-based holocentromeres influence genome architecture and karyotype evolution.</title>
        <authorList>
            <person name="Hofstatter P.G."/>
            <person name="Thangavel G."/>
            <person name="Lux T."/>
            <person name="Neumann P."/>
            <person name="Vondrak T."/>
            <person name="Novak P."/>
            <person name="Zhang M."/>
            <person name="Costa L."/>
            <person name="Castellani M."/>
            <person name="Scott A."/>
            <person name="Toegelov H."/>
            <person name="Fuchs J."/>
            <person name="Mata-Sucre Y."/>
            <person name="Dias Y."/>
            <person name="Vanzela A.L.L."/>
            <person name="Huettel B."/>
            <person name="Almeida C.C.S."/>
            <person name="Simkova H."/>
            <person name="Souza G."/>
            <person name="Pedrosa-Harand A."/>
            <person name="Macas J."/>
            <person name="Mayer K.F.X."/>
            <person name="Houben A."/>
            <person name="Marques A."/>
        </authorList>
    </citation>
    <scope>NUCLEOTIDE SEQUENCE</scope>
    <source>
        <strain evidence="2">RhyBre1mFocal</strain>
    </source>
</reference>
<evidence type="ECO:0000256" key="1">
    <source>
        <dbReference type="SAM" id="MobiDB-lite"/>
    </source>
</evidence>
<dbReference type="PANTHER" id="PTHR31390:SF2">
    <property type="entry name" value="EXPRESSED PROTEIN"/>
    <property type="match status" value="1"/>
</dbReference>
<feature type="region of interest" description="Disordered" evidence="1">
    <location>
        <begin position="141"/>
        <end position="167"/>
    </location>
</feature>
<organism evidence="2 3">
    <name type="scientific">Rhynchospora breviuscula</name>
    <dbReference type="NCBI Taxonomy" id="2022672"/>
    <lineage>
        <taxon>Eukaryota</taxon>
        <taxon>Viridiplantae</taxon>
        <taxon>Streptophyta</taxon>
        <taxon>Embryophyta</taxon>
        <taxon>Tracheophyta</taxon>
        <taxon>Spermatophyta</taxon>
        <taxon>Magnoliopsida</taxon>
        <taxon>Liliopsida</taxon>
        <taxon>Poales</taxon>
        <taxon>Cyperaceae</taxon>
        <taxon>Cyperoideae</taxon>
        <taxon>Rhynchosporeae</taxon>
        <taxon>Rhynchospora</taxon>
    </lineage>
</organism>
<feature type="region of interest" description="Disordered" evidence="1">
    <location>
        <begin position="1"/>
        <end position="33"/>
    </location>
</feature>